<feature type="transmembrane region" description="Helical" evidence="1">
    <location>
        <begin position="12"/>
        <end position="33"/>
    </location>
</feature>
<feature type="transmembrane region" description="Helical" evidence="1">
    <location>
        <begin position="91"/>
        <end position="112"/>
    </location>
</feature>
<dbReference type="EMBL" id="JAOVZQ010000001">
    <property type="protein sequence ID" value="MCY0095461.1"/>
    <property type="molecule type" value="Genomic_DNA"/>
</dbReference>
<proteinExistence type="predicted"/>
<keyword evidence="1" id="KW-0812">Transmembrane</keyword>
<reference evidence="2" key="1">
    <citation type="submission" date="2022-10" db="EMBL/GenBank/DDBJ databases">
        <title>Hoeflea sp. J2-29, isolated from marine algae.</title>
        <authorList>
            <person name="Kristyanto S."/>
            <person name="Kim J.M."/>
            <person name="Jeon C.O."/>
        </authorList>
    </citation>
    <scope>NUCLEOTIDE SEQUENCE</scope>
    <source>
        <strain evidence="2">J2-29</strain>
    </source>
</reference>
<dbReference type="Proteomes" id="UP001081283">
    <property type="component" value="Unassembled WGS sequence"/>
</dbReference>
<comment type="caution">
    <text evidence="2">The sequence shown here is derived from an EMBL/GenBank/DDBJ whole genome shotgun (WGS) entry which is preliminary data.</text>
</comment>
<keyword evidence="1" id="KW-0472">Membrane</keyword>
<keyword evidence="1" id="KW-1133">Transmembrane helix</keyword>
<keyword evidence="3" id="KW-1185">Reference proteome</keyword>
<organism evidence="2 3">
    <name type="scientific">Hoeflea ulvae</name>
    <dbReference type="NCBI Taxonomy" id="2983764"/>
    <lineage>
        <taxon>Bacteria</taxon>
        <taxon>Pseudomonadati</taxon>
        <taxon>Pseudomonadota</taxon>
        <taxon>Alphaproteobacteria</taxon>
        <taxon>Hyphomicrobiales</taxon>
        <taxon>Rhizobiaceae</taxon>
        <taxon>Hoeflea</taxon>
    </lineage>
</organism>
<evidence type="ECO:0000313" key="3">
    <source>
        <dbReference type="Proteomes" id="UP001081283"/>
    </source>
</evidence>
<gene>
    <name evidence="2" type="ORF">OEG82_15775</name>
</gene>
<sequence>MSSENTLSTRQIVLSIILAGLIGEIAFELYAWLVSPILFDVILQPSNLVIAITAKLTGVQISKSLAFPIHFLIGSLGFGLFVYATRLLMPARVWLTGLVSGLVLWFVAQGMLAPFIGRSFMMDFGTYTQSSFIGHVGMTLLMAHLLAAFLAYFRNKQGLDHPLERAAAVQ</sequence>
<dbReference type="RefSeq" id="WP_267613341.1">
    <property type="nucleotide sequence ID" value="NZ_JAOVZQ010000001.1"/>
</dbReference>
<evidence type="ECO:0000256" key="1">
    <source>
        <dbReference type="SAM" id="Phobius"/>
    </source>
</evidence>
<evidence type="ECO:0008006" key="4">
    <source>
        <dbReference type="Google" id="ProtNLM"/>
    </source>
</evidence>
<name>A0ABT3YHU4_9HYPH</name>
<evidence type="ECO:0000313" key="2">
    <source>
        <dbReference type="EMBL" id="MCY0095461.1"/>
    </source>
</evidence>
<accession>A0ABT3YHU4</accession>
<protein>
    <recommendedName>
        <fullName evidence="4">DUF1440 domain-containing protein</fullName>
    </recommendedName>
</protein>
<feature type="transmembrane region" description="Helical" evidence="1">
    <location>
        <begin position="132"/>
        <end position="153"/>
    </location>
</feature>
<feature type="transmembrane region" description="Helical" evidence="1">
    <location>
        <begin position="65"/>
        <end position="84"/>
    </location>
</feature>